<protein>
    <submittedName>
        <fullName evidence="2">Peptidase S1</fullName>
    </submittedName>
</protein>
<name>A0ABQ6BRB2_9CAUL</name>
<sequence length="163" mass="17086">MGPDDPRGTKPMKYLLTAVCALALAGPVAAQDYNAEPNYGSITLAPGFQPDPHLVSLRAGGNISASNAGSGCAGFITNAPDFRFQWNGNGSLNIKISVLSKADTTLVVNGPNGEWYCDDDMGEDNNPLVTLGSVSGRYEIWVGTYSSGDPQPAVLSISELTNF</sequence>
<accession>A0ABQ6BRB2</accession>
<comment type="caution">
    <text evidence="2">The sequence shown here is derived from an EMBL/GenBank/DDBJ whole genome shotgun (WGS) entry which is preliminary data.</text>
</comment>
<reference evidence="3" key="1">
    <citation type="journal article" date="2019" name="Int. J. Syst. Evol. Microbiol.">
        <title>The Global Catalogue of Microorganisms (GCM) 10K type strain sequencing project: providing services to taxonomists for standard genome sequencing and annotation.</title>
        <authorList>
            <consortium name="The Broad Institute Genomics Platform"/>
            <consortium name="The Broad Institute Genome Sequencing Center for Infectious Disease"/>
            <person name="Wu L."/>
            <person name="Ma J."/>
        </authorList>
    </citation>
    <scope>NUCLEOTIDE SEQUENCE [LARGE SCALE GENOMIC DNA]</scope>
    <source>
        <strain evidence="3">NBRC 110107</strain>
    </source>
</reference>
<organism evidence="2 3">
    <name type="scientific">Brevundimonas denitrificans</name>
    <dbReference type="NCBI Taxonomy" id="1443434"/>
    <lineage>
        <taxon>Bacteria</taxon>
        <taxon>Pseudomonadati</taxon>
        <taxon>Pseudomonadota</taxon>
        <taxon>Alphaproteobacteria</taxon>
        <taxon>Caulobacterales</taxon>
        <taxon>Caulobacteraceae</taxon>
        <taxon>Brevundimonas</taxon>
    </lineage>
</organism>
<dbReference type="EMBL" id="BSOY01000111">
    <property type="protein sequence ID" value="GLS02782.1"/>
    <property type="molecule type" value="Genomic_DNA"/>
</dbReference>
<gene>
    <name evidence="2" type="ORF">GCM10007859_28130</name>
</gene>
<feature type="chain" id="PRO_5046889643" evidence="1">
    <location>
        <begin position="31"/>
        <end position="163"/>
    </location>
</feature>
<keyword evidence="1" id="KW-0732">Signal</keyword>
<keyword evidence="3" id="KW-1185">Reference proteome</keyword>
<evidence type="ECO:0000313" key="3">
    <source>
        <dbReference type="Proteomes" id="UP001156921"/>
    </source>
</evidence>
<evidence type="ECO:0000256" key="1">
    <source>
        <dbReference type="SAM" id="SignalP"/>
    </source>
</evidence>
<dbReference type="Proteomes" id="UP001156921">
    <property type="component" value="Unassembled WGS sequence"/>
</dbReference>
<proteinExistence type="predicted"/>
<evidence type="ECO:0000313" key="2">
    <source>
        <dbReference type="EMBL" id="GLS02782.1"/>
    </source>
</evidence>
<feature type="signal peptide" evidence="1">
    <location>
        <begin position="1"/>
        <end position="30"/>
    </location>
</feature>